<dbReference type="InterPro" id="IPR045231">
    <property type="entry name" value="Yip1/4-like"/>
</dbReference>
<dbReference type="EMBL" id="CAJZBQ010000021">
    <property type="protein sequence ID" value="CAG9318852.1"/>
    <property type="molecule type" value="Genomic_DNA"/>
</dbReference>
<comment type="similarity">
    <text evidence="2 6">Belongs to the YIP1 family.</text>
</comment>
<evidence type="ECO:0000256" key="1">
    <source>
        <dbReference type="ARBA" id="ARBA00004141"/>
    </source>
</evidence>
<feature type="region of interest" description="Disordered" evidence="7">
    <location>
        <begin position="1"/>
        <end position="35"/>
    </location>
</feature>
<feature type="transmembrane region" description="Helical" evidence="6">
    <location>
        <begin position="167"/>
        <end position="187"/>
    </location>
</feature>
<dbReference type="GO" id="GO:0005802">
    <property type="term" value="C:trans-Golgi network"/>
    <property type="evidence" value="ECO:0007669"/>
    <property type="project" value="TreeGrafter"/>
</dbReference>
<comment type="subcellular location">
    <subcellularLocation>
        <location evidence="6">Golgi apparatus membrane</location>
        <topology evidence="6">Multi-pass membrane protein</topology>
    </subcellularLocation>
    <subcellularLocation>
        <location evidence="1">Membrane</location>
        <topology evidence="1">Multi-pass membrane protein</topology>
    </subcellularLocation>
</comment>
<reference evidence="9" key="1">
    <citation type="submission" date="2021-09" db="EMBL/GenBank/DDBJ databases">
        <authorList>
            <consortium name="AG Swart"/>
            <person name="Singh M."/>
            <person name="Singh A."/>
            <person name="Seah K."/>
            <person name="Emmerich C."/>
        </authorList>
    </citation>
    <scope>NUCLEOTIDE SEQUENCE</scope>
    <source>
        <strain evidence="9">ATCC30299</strain>
    </source>
</reference>
<protein>
    <recommendedName>
        <fullName evidence="6">Protein YIPF</fullName>
    </recommendedName>
</protein>
<feature type="compositionally biased region" description="Polar residues" evidence="7">
    <location>
        <begin position="1"/>
        <end position="15"/>
    </location>
</feature>
<organism evidence="9 10">
    <name type="scientific">Blepharisma stoltei</name>
    <dbReference type="NCBI Taxonomy" id="1481888"/>
    <lineage>
        <taxon>Eukaryota</taxon>
        <taxon>Sar</taxon>
        <taxon>Alveolata</taxon>
        <taxon>Ciliophora</taxon>
        <taxon>Postciliodesmatophora</taxon>
        <taxon>Heterotrichea</taxon>
        <taxon>Heterotrichida</taxon>
        <taxon>Blepharismidae</taxon>
        <taxon>Blepharisma</taxon>
    </lineage>
</organism>
<keyword evidence="4 6" id="KW-1133">Transmembrane helix</keyword>
<dbReference type="GO" id="GO:0000139">
    <property type="term" value="C:Golgi membrane"/>
    <property type="evidence" value="ECO:0007669"/>
    <property type="project" value="UniProtKB-SubCell"/>
</dbReference>
<feature type="domain" description="Yip1" evidence="8">
    <location>
        <begin position="58"/>
        <end position="209"/>
    </location>
</feature>
<evidence type="ECO:0000256" key="5">
    <source>
        <dbReference type="ARBA" id="ARBA00023136"/>
    </source>
</evidence>
<evidence type="ECO:0000313" key="10">
    <source>
        <dbReference type="Proteomes" id="UP001162131"/>
    </source>
</evidence>
<evidence type="ECO:0000259" key="8">
    <source>
        <dbReference type="Pfam" id="PF04893"/>
    </source>
</evidence>
<evidence type="ECO:0000256" key="6">
    <source>
        <dbReference type="RuleBase" id="RU361264"/>
    </source>
</evidence>
<accession>A0AAU9J4J6</accession>
<gene>
    <name evidence="9" type="ORF">BSTOLATCC_MIC22214</name>
</gene>
<feature type="transmembrane region" description="Helical" evidence="6">
    <location>
        <begin position="193"/>
        <end position="212"/>
    </location>
</feature>
<dbReference type="Pfam" id="PF04893">
    <property type="entry name" value="Yip1"/>
    <property type="match status" value="1"/>
</dbReference>
<feature type="transmembrane region" description="Helical" evidence="6">
    <location>
        <begin position="104"/>
        <end position="127"/>
    </location>
</feature>
<dbReference type="GO" id="GO:0006888">
    <property type="term" value="P:endoplasmic reticulum to Golgi vesicle-mediated transport"/>
    <property type="evidence" value="ECO:0007669"/>
    <property type="project" value="InterPro"/>
</dbReference>
<dbReference type="PANTHER" id="PTHR21236">
    <property type="entry name" value="GOLGI MEMBRANE PROTEIN YIP1"/>
    <property type="match status" value="1"/>
</dbReference>
<sequence length="213" mass="23355">MAGLSGNITLQQGPRSDQLGHMGGAQPEAENTLEEPVSETILRDLKRIAFKLKYVLIPRSAEQEKAKQLRDWDLWGPLLLCLFLALTLSISSSSGNSEQDTASLVFGIVFVVVWVGAAIVTINAQLLGGNVSFFQSVCLLGYCIFPMNVASLLVIILGFVPYIKIPIVLAGFAWSTLSSIGFMTQLVPESRKVLAEYPVILFYLFLGWFILVI</sequence>
<keyword evidence="3 6" id="KW-0812">Transmembrane</keyword>
<dbReference type="PANTHER" id="PTHR21236:SF1">
    <property type="entry name" value="PROTEIN YIPF6"/>
    <property type="match status" value="1"/>
</dbReference>
<evidence type="ECO:0000256" key="7">
    <source>
        <dbReference type="SAM" id="MobiDB-lite"/>
    </source>
</evidence>
<evidence type="ECO:0000256" key="4">
    <source>
        <dbReference type="ARBA" id="ARBA00022989"/>
    </source>
</evidence>
<comment type="caution">
    <text evidence="9">The sequence shown here is derived from an EMBL/GenBank/DDBJ whole genome shotgun (WGS) entry which is preliminary data.</text>
</comment>
<dbReference type="Proteomes" id="UP001162131">
    <property type="component" value="Unassembled WGS sequence"/>
</dbReference>
<dbReference type="InterPro" id="IPR006977">
    <property type="entry name" value="Yip1_dom"/>
</dbReference>
<evidence type="ECO:0000313" key="9">
    <source>
        <dbReference type="EMBL" id="CAG9318852.1"/>
    </source>
</evidence>
<feature type="transmembrane region" description="Helical" evidence="6">
    <location>
        <begin position="74"/>
        <end position="92"/>
    </location>
</feature>
<evidence type="ECO:0000256" key="2">
    <source>
        <dbReference type="ARBA" id="ARBA00010596"/>
    </source>
</evidence>
<dbReference type="AlphaFoldDB" id="A0AAU9J4J6"/>
<name>A0AAU9J4J6_9CILI</name>
<keyword evidence="10" id="KW-1185">Reference proteome</keyword>
<proteinExistence type="inferred from homology"/>
<evidence type="ECO:0000256" key="3">
    <source>
        <dbReference type="ARBA" id="ARBA00022692"/>
    </source>
</evidence>
<feature type="transmembrane region" description="Helical" evidence="6">
    <location>
        <begin position="139"/>
        <end position="160"/>
    </location>
</feature>
<keyword evidence="5 6" id="KW-0472">Membrane</keyword>